<name>N9NNJ1_9GAMM</name>
<dbReference type="Gene3D" id="3.40.50.880">
    <property type="match status" value="1"/>
</dbReference>
<dbReference type="SUPFAM" id="SSF52317">
    <property type="entry name" value="Class I glutamine amidotransferase-like"/>
    <property type="match status" value="1"/>
</dbReference>
<dbReference type="CDD" id="cd01741">
    <property type="entry name" value="GATase1_1"/>
    <property type="match status" value="1"/>
</dbReference>
<dbReference type="PATRIC" id="fig|1217706.3.peg.1722"/>
<dbReference type="PRINTS" id="PR00096">
    <property type="entry name" value="GATASE"/>
</dbReference>
<evidence type="ECO:0000313" key="3">
    <source>
        <dbReference type="Proteomes" id="UP000013173"/>
    </source>
</evidence>
<dbReference type="PROSITE" id="PS51273">
    <property type="entry name" value="GATASE_TYPE_1"/>
    <property type="match status" value="1"/>
</dbReference>
<dbReference type="GeneID" id="303682192"/>
<keyword evidence="3" id="KW-1185">Reference proteome</keyword>
<evidence type="ECO:0000259" key="1">
    <source>
        <dbReference type="Pfam" id="PF00117"/>
    </source>
</evidence>
<dbReference type="NCBIfam" id="NF006562">
    <property type="entry name" value="PRK09065.1"/>
    <property type="match status" value="1"/>
</dbReference>
<dbReference type="HOGENOM" id="CLU_054974_4_1_6"/>
<dbReference type="Proteomes" id="UP000013173">
    <property type="component" value="Unassembled WGS sequence"/>
</dbReference>
<reference evidence="2 3" key="1">
    <citation type="submission" date="2013-02" db="EMBL/GenBank/DDBJ databases">
        <title>The Genome Sequence of Acinetobacter sp. NIPH 2168.</title>
        <authorList>
            <consortium name="The Broad Institute Genome Sequencing Platform"/>
            <consortium name="The Broad Institute Genome Sequencing Center for Infectious Disease"/>
            <person name="Cerqueira G."/>
            <person name="Feldgarden M."/>
            <person name="Courvalin P."/>
            <person name="Perichon B."/>
            <person name="Grillot-Courvalin C."/>
            <person name="Clermont D."/>
            <person name="Rocha E."/>
            <person name="Yoon E.-J."/>
            <person name="Nemec A."/>
            <person name="Walker B."/>
            <person name="Young S.K."/>
            <person name="Zeng Q."/>
            <person name="Gargeya S."/>
            <person name="Fitzgerald M."/>
            <person name="Haas B."/>
            <person name="Abouelleil A."/>
            <person name="Alvarado L."/>
            <person name="Arachchi H.M."/>
            <person name="Berlin A.M."/>
            <person name="Chapman S.B."/>
            <person name="Dewar J."/>
            <person name="Goldberg J."/>
            <person name="Griggs A."/>
            <person name="Gujja S."/>
            <person name="Hansen M."/>
            <person name="Howarth C."/>
            <person name="Imamovic A."/>
            <person name="Larimer J."/>
            <person name="McCowan C."/>
            <person name="Murphy C."/>
            <person name="Neiman D."/>
            <person name="Pearson M."/>
            <person name="Priest M."/>
            <person name="Roberts A."/>
            <person name="Saif S."/>
            <person name="Shea T."/>
            <person name="Sisk P."/>
            <person name="Sykes S."/>
            <person name="Wortman J."/>
            <person name="Nusbaum C."/>
            <person name="Birren B."/>
        </authorList>
    </citation>
    <scope>NUCLEOTIDE SEQUENCE [LARGE SCALE GENOMIC DNA]</scope>
    <source>
        <strain evidence="2 3">NIPH 2168</strain>
    </source>
</reference>
<sequence length="241" mass="26807">METDNKPILIVKLGATFPELSLKIGDFEDWIKIAIASLSCSVTILDAKAYPVLPEPRLFAGIILTGSSAMVTDKEEWSECLKPWLILCANTSIPVLGICYGHQLLADTFGGKVEARKEGVEIGTVTITRSLKSQSDDLFKDLPIAFSAHTVHWQSVTQLPPQAVLLGSSKLDRHHAYRIGNTIWGVQFHPEFSETAMSFYIQHYQDQLIQEGKDPEILHNMITSTNAAHLLLKRFVALCFN</sequence>
<dbReference type="InterPro" id="IPR044992">
    <property type="entry name" value="ChyE-like"/>
</dbReference>
<feature type="domain" description="Glutamine amidotransferase" evidence="1">
    <location>
        <begin position="28"/>
        <end position="197"/>
    </location>
</feature>
<comment type="caution">
    <text evidence="2">The sequence shown here is derived from an EMBL/GenBank/DDBJ whole genome shotgun (WGS) entry which is preliminary data.</text>
</comment>
<dbReference type="InterPro" id="IPR017926">
    <property type="entry name" value="GATASE"/>
</dbReference>
<dbReference type="InterPro" id="IPR029062">
    <property type="entry name" value="Class_I_gatase-like"/>
</dbReference>
<dbReference type="GO" id="GO:0005829">
    <property type="term" value="C:cytosol"/>
    <property type="evidence" value="ECO:0007669"/>
    <property type="project" value="TreeGrafter"/>
</dbReference>
<dbReference type="RefSeq" id="WP_005257617.1">
    <property type="nucleotide sequence ID" value="NZ_BMDR01000001.1"/>
</dbReference>
<protein>
    <recommendedName>
        <fullName evidence="1">Glutamine amidotransferase domain-containing protein</fullName>
    </recommendedName>
</protein>
<dbReference type="OrthoDB" id="9813383at2"/>
<dbReference type="EMBL" id="APRW01000009">
    <property type="protein sequence ID" value="ENX22538.1"/>
    <property type="molecule type" value="Genomic_DNA"/>
</dbReference>
<evidence type="ECO:0000313" key="2">
    <source>
        <dbReference type="EMBL" id="ENX22538.1"/>
    </source>
</evidence>
<dbReference type="PANTHER" id="PTHR42695:SF5">
    <property type="entry name" value="GLUTAMINE AMIDOTRANSFERASE YLR126C-RELATED"/>
    <property type="match status" value="1"/>
</dbReference>
<dbReference type="PANTHER" id="PTHR42695">
    <property type="entry name" value="GLUTAMINE AMIDOTRANSFERASE YLR126C-RELATED"/>
    <property type="match status" value="1"/>
</dbReference>
<organism evidence="2 3">
    <name type="scientific">Acinetobacter vivianii</name>
    <dbReference type="NCBI Taxonomy" id="1776742"/>
    <lineage>
        <taxon>Bacteria</taxon>
        <taxon>Pseudomonadati</taxon>
        <taxon>Pseudomonadota</taxon>
        <taxon>Gammaproteobacteria</taxon>
        <taxon>Moraxellales</taxon>
        <taxon>Moraxellaceae</taxon>
        <taxon>Acinetobacter</taxon>
    </lineage>
</organism>
<accession>N9NNJ1</accession>
<gene>
    <name evidence="2" type="ORF">F892_01780</name>
</gene>
<proteinExistence type="predicted"/>
<dbReference type="AlphaFoldDB" id="N9NNJ1"/>
<dbReference type="Pfam" id="PF00117">
    <property type="entry name" value="GATase"/>
    <property type="match status" value="1"/>
</dbReference>